<proteinExistence type="predicted"/>
<protein>
    <submittedName>
        <fullName evidence="1">Uncharacterized protein</fullName>
    </submittedName>
</protein>
<sequence length="116" mass="13832">MITCLRLAHCMWAGTPQVQTLNIRTMELIKQWLCDIVKTFPGLFMNFARRTIYRDLKGIQEVLVYYTSYWYWFLPKAYIITHNSSFLTRNPSNVMQTDDIMGLIHFPLIVMVMWIC</sequence>
<evidence type="ECO:0000313" key="1">
    <source>
        <dbReference type="EMBL" id="MBX04689.1"/>
    </source>
</evidence>
<reference evidence="1" key="1">
    <citation type="submission" date="2018-02" db="EMBL/GenBank/DDBJ databases">
        <title>Rhizophora mucronata_Transcriptome.</title>
        <authorList>
            <person name="Meera S.P."/>
            <person name="Sreeshan A."/>
            <person name="Augustine A."/>
        </authorList>
    </citation>
    <scope>NUCLEOTIDE SEQUENCE</scope>
    <source>
        <tissue evidence="1">Leaf</tissue>
    </source>
</reference>
<dbReference type="EMBL" id="GGEC01024205">
    <property type="protein sequence ID" value="MBX04689.1"/>
    <property type="molecule type" value="Transcribed_RNA"/>
</dbReference>
<name>A0A2P2KG37_RHIMU</name>
<organism evidence="1">
    <name type="scientific">Rhizophora mucronata</name>
    <name type="common">Asiatic mangrove</name>
    <dbReference type="NCBI Taxonomy" id="61149"/>
    <lineage>
        <taxon>Eukaryota</taxon>
        <taxon>Viridiplantae</taxon>
        <taxon>Streptophyta</taxon>
        <taxon>Embryophyta</taxon>
        <taxon>Tracheophyta</taxon>
        <taxon>Spermatophyta</taxon>
        <taxon>Magnoliopsida</taxon>
        <taxon>eudicotyledons</taxon>
        <taxon>Gunneridae</taxon>
        <taxon>Pentapetalae</taxon>
        <taxon>rosids</taxon>
        <taxon>fabids</taxon>
        <taxon>Malpighiales</taxon>
        <taxon>Rhizophoraceae</taxon>
        <taxon>Rhizophora</taxon>
    </lineage>
</organism>
<accession>A0A2P2KG37</accession>
<dbReference type="AlphaFoldDB" id="A0A2P2KG37"/>
<dbReference type="EMBL" id="GGEC01024206">
    <property type="protein sequence ID" value="MBX04690.1"/>
    <property type="molecule type" value="Transcribed_RNA"/>
</dbReference>